<reference evidence="2" key="1">
    <citation type="submission" date="2019-08" db="EMBL/GenBank/DDBJ databases">
        <authorList>
            <person name="Kucharzyk K."/>
            <person name="Murdoch R.W."/>
            <person name="Higgins S."/>
            <person name="Loffler F."/>
        </authorList>
    </citation>
    <scope>NUCLEOTIDE SEQUENCE</scope>
</reference>
<name>A0A645IZY5_9ZZZZ</name>
<evidence type="ECO:0000256" key="1">
    <source>
        <dbReference type="SAM" id="Phobius"/>
    </source>
</evidence>
<proteinExistence type="predicted"/>
<dbReference type="AlphaFoldDB" id="A0A645IZY5"/>
<evidence type="ECO:0000313" key="2">
    <source>
        <dbReference type="EMBL" id="MPN56756.1"/>
    </source>
</evidence>
<dbReference type="EMBL" id="VSSQ01127468">
    <property type="protein sequence ID" value="MPN56756.1"/>
    <property type="molecule type" value="Genomic_DNA"/>
</dbReference>
<keyword evidence="1" id="KW-1133">Transmembrane helix</keyword>
<protein>
    <submittedName>
        <fullName evidence="2">Uncharacterized protein</fullName>
    </submittedName>
</protein>
<sequence>MDMESPMISTFFLFCVQLAQAINSISKQSVLKKTFFLFFIFYNLFICEISLSKTY</sequence>
<accession>A0A645IZY5</accession>
<organism evidence="2">
    <name type="scientific">bioreactor metagenome</name>
    <dbReference type="NCBI Taxonomy" id="1076179"/>
    <lineage>
        <taxon>unclassified sequences</taxon>
        <taxon>metagenomes</taxon>
        <taxon>ecological metagenomes</taxon>
    </lineage>
</organism>
<gene>
    <name evidence="2" type="ORF">SDC9_204448</name>
</gene>
<feature type="transmembrane region" description="Helical" evidence="1">
    <location>
        <begin position="31"/>
        <end position="51"/>
    </location>
</feature>
<comment type="caution">
    <text evidence="2">The sequence shown here is derived from an EMBL/GenBank/DDBJ whole genome shotgun (WGS) entry which is preliminary data.</text>
</comment>
<keyword evidence="1" id="KW-0812">Transmembrane</keyword>
<keyword evidence="1" id="KW-0472">Membrane</keyword>